<evidence type="ECO:0000259" key="12">
    <source>
        <dbReference type="PROSITE" id="PS51462"/>
    </source>
</evidence>
<keyword evidence="5" id="KW-0479">Metal-binding</keyword>
<dbReference type="Pfam" id="PF00293">
    <property type="entry name" value="NUDIX"/>
    <property type="match status" value="1"/>
</dbReference>
<comment type="catalytic activity">
    <reaction evidence="10">
        <text>8-oxo-dGTP + H2O = 8-oxo-dGMP + diphosphate + H(+)</text>
        <dbReference type="Rhea" id="RHEA:31575"/>
        <dbReference type="ChEBI" id="CHEBI:15377"/>
        <dbReference type="ChEBI" id="CHEBI:15378"/>
        <dbReference type="ChEBI" id="CHEBI:33019"/>
        <dbReference type="ChEBI" id="CHEBI:63224"/>
        <dbReference type="ChEBI" id="CHEBI:77896"/>
        <dbReference type="EC" id="3.6.1.55"/>
    </reaction>
</comment>
<evidence type="ECO:0000256" key="4">
    <source>
        <dbReference type="ARBA" id="ARBA00022705"/>
    </source>
</evidence>
<evidence type="ECO:0000256" key="10">
    <source>
        <dbReference type="ARBA" id="ARBA00035861"/>
    </source>
</evidence>
<dbReference type="GO" id="GO:0008413">
    <property type="term" value="F:8-oxo-7,8-dihydroguanosine triphosphate pyrophosphatase activity"/>
    <property type="evidence" value="ECO:0007669"/>
    <property type="project" value="TreeGrafter"/>
</dbReference>
<evidence type="ECO:0000256" key="2">
    <source>
        <dbReference type="ARBA" id="ARBA00005582"/>
    </source>
</evidence>
<evidence type="ECO:0000256" key="5">
    <source>
        <dbReference type="ARBA" id="ARBA00022723"/>
    </source>
</evidence>
<dbReference type="AlphaFoldDB" id="A0A6C0J483"/>
<accession>A0A6C0J483</accession>
<comment type="cofactor">
    <cofactor evidence="1">
        <name>Mg(2+)</name>
        <dbReference type="ChEBI" id="CHEBI:18420"/>
    </cofactor>
</comment>
<dbReference type="EMBL" id="MN740308">
    <property type="protein sequence ID" value="QHT99436.1"/>
    <property type="molecule type" value="Genomic_DNA"/>
</dbReference>
<protein>
    <recommendedName>
        <fullName evidence="11">8-oxo-dGTP diphosphatase</fullName>
        <ecNumber evidence="11">3.6.1.55</ecNumber>
    </recommendedName>
</protein>
<dbReference type="GO" id="GO:0035539">
    <property type="term" value="F:8-oxo-7,8-dihydrodeoxyguanosine triphosphate pyrophosphatase activity"/>
    <property type="evidence" value="ECO:0007669"/>
    <property type="project" value="UniProtKB-EC"/>
</dbReference>
<dbReference type="PANTHER" id="PTHR47707:SF1">
    <property type="entry name" value="NUDIX HYDROLASE FAMILY PROTEIN"/>
    <property type="match status" value="1"/>
</dbReference>
<keyword evidence="9" id="KW-0234">DNA repair</keyword>
<proteinExistence type="inferred from homology"/>
<feature type="domain" description="Nudix hydrolase" evidence="12">
    <location>
        <begin position="1"/>
        <end position="121"/>
    </location>
</feature>
<dbReference type="InterPro" id="IPR047127">
    <property type="entry name" value="MutT-like"/>
</dbReference>
<evidence type="ECO:0000256" key="1">
    <source>
        <dbReference type="ARBA" id="ARBA00001946"/>
    </source>
</evidence>
<dbReference type="GO" id="GO:0006260">
    <property type="term" value="P:DNA replication"/>
    <property type="evidence" value="ECO:0007669"/>
    <property type="project" value="UniProtKB-KW"/>
</dbReference>
<dbReference type="GO" id="GO:0044715">
    <property type="term" value="F:8-oxo-dGDP phosphatase activity"/>
    <property type="evidence" value="ECO:0007669"/>
    <property type="project" value="TreeGrafter"/>
</dbReference>
<keyword evidence="8" id="KW-0460">Magnesium</keyword>
<evidence type="ECO:0000256" key="11">
    <source>
        <dbReference type="ARBA" id="ARBA00038905"/>
    </source>
</evidence>
<dbReference type="GO" id="GO:0006281">
    <property type="term" value="P:DNA repair"/>
    <property type="evidence" value="ECO:0007669"/>
    <property type="project" value="UniProtKB-KW"/>
</dbReference>
<sequence length="121" mass="14331">MEVACGVMYDNTGNILMGLRCEQGPNPNYWEFPGGQQEDNETLEECLHREWKEELNLKIKIDKKITTTSYNDIHCHFFVGKIIDMENLHINVHQYIGFYNKNQIYKMRLFEGDKEVLDLLE</sequence>
<dbReference type="InterPro" id="IPR000086">
    <property type="entry name" value="NUDIX_hydrolase_dom"/>
</dbReference>
<reference evidence="13" key="1">
    <citation type="journal article" date="2020" name="Nature">
        <title>Giant virus diversity and host interactions through global metagenomics.</title>
        <authorList>
            <person name="Schulz F."/>
            <person name="Roux S."/>
            <person name="Paez-Espino D."/>
            <person name="Jungbluth S."/>
            <person name="Walsh D.A."/>
            <person name="Denef V.J."/>
            <person name="McMahon K.D."/>
            <person name="Konstantinidis K.T."/>
            <person name="Eloe-Fadrosh E.A."/>
            <person name="Kyrpides N.C."/>
            <person name="Woyke T."/>
        </authorList>
    </citation>
    <scope>NUCLEOTIDE SEQUENCE</scope>
    <source>
        <strain evidence="13">GVMAG-M-3300025699-48</strain>
    </source>
</reference>
<dbReference type="GO" id="GO:0044716">
    <property type="term" value="F:8-oxo-GDP phosphatase activity"/>
    <property type="evidence" value="ECO:0007669"/>
    <property type="project" value="TreeGrafter"/>
</dbReference>
<dbReference type="GO" id="GO:0046872">
    <property type="term" value="F:metal ion binding"/>
    <property type="evidence" value="ECO:0007669"/>
    <property type="project" value="UniProtKB-KW"/>
</dbReference>
<keyword evidence="7" id="KW-0378">Hydrolase</keyword>
<keyword evidence="4" id="KW-0235">DNA replication</keyword>
<dbReference type="PROSITE" id="PS51462">
    <property type="entry name" value="NUDIX"/>
    <property type="match status" value="1"/>
</dbReference>
<evidence type="ECO:0000256" key="8">
    <source>
        <dbReference type="ARBA" id="ARBA00022842"/>
    </source>
</evidence>
<dbReference type="SUPFAM" id="SSF55811">
    <property type="entry name" value="Nudix"/>
    <property type="match status" value="1"/>
</dbReference>
<dbReference type="EC" id="3.6.1.55" evidence="11"/>
<keyword evidence="3" id="KW-0515">Mutator protein</keyword>
<dbReference type="Gene3D" id="3.90.79.10">
    <property type="entry name" value="Nucleoside Triphosphate Pyrophosphohydrolase"/>
    <property type="match status" value="1"/>
</dbReference>
<dbReference type="InterPro" id="IPR015797">
    <property type="entry name" value="NUDIX_hydrolase-like_dom_sf"/>
</dbReference>
<comment type="similarity">
    <text evidence="2">Belongs to the Nudix hydrolase family.</text>
</comment>
<evidence type="ECO:0000256" key="9">
    <source>
        <dbReference type="ARBA" id="ARBA00023204"/>
    </source>
</evidence>
<organism evidence="13">
    <name type="scientific">viral metagenome</name>
    <dbReference type="NCBI Taxonomy" id="1070528"/>
    <lineage>
        <taxon>unclassified sequences</taxon>
        <taxon>metagenomes</taxon>
        <taxon>organismal metagenomes</taxon>
    </lineage>
</organism>
<dbReference type="PANTHER" id="PTHR47707">
    <property type="entry name" value="8-OXO-DGTP DIPHOSPHATASE"/>
    <property type="match status" value="1"/>
</dbReference>
<keyword evidence="6" id="KW-0227">DNA damage</keyword>
<evidence type="ECO:0000256" key="7">
    <source>
        <dbReference type="ARBA" id="ARBA00022801"/>
    </source>
</evidence>
<evidence type="ECO:0000256" key="6">
    <source>
        <dbReference type="ARBA" id="ARBA00022763"/>
    </source>
</evidence>
<evidence type="ECO:0000256" key="3">
    <source>
        <dbReference type="ARBA" id="ARBA00022457"/>
    </source>
</evidence>
<evidence type="ECO:0000313" key="13">
    <source>
        <dbReference type="EMBL" id="QHT99436.1"/>
    </source>
</evidence>
<name>A0A6C0J483_9ZZZZ</name>